<name>A0A6J8C7J7_MYTCO</name>
<dbReference type="OrthoDB" id="10029313at2759"/>
<accession>A0A6J8C7J7</accession>
<dbReference type="PANTHER" id="PTHR21301:SF10">
    <property type="entry name" value="REVERSE TRANSCRIPTASE DOMAIN-CONTAINING PROTEIN"/>
    <property type="match status" value="1"/>
</dbReference>
<keyword evidence="3" id="KW-1185">Reference proteome</keyword>
<evidence type="ECO:0000313" key="2">
    <source>
        <dbReference type="EMBL" id="CAC5391134.1"/>
    </source>
</evidence>
<protein>
    <recommendedName>
        <fullName evidence="1">Helix-turn-helix domain-containing protein</fullName>
    </recommendedName>
</protein>
<reference evidence="2 3" key="1">
    <citation type="submission" date="2020-06" db="EMBL/GenBank/DDBJ databases">
        <authorList>
            <person name="Li R."/>
            <person name="Bekaert M."/>
        </authorList>
    </citation>
    <scope>NUCLEOTIDE SEQUENCE [LARGE SCALE GENOMIC DNA]</scope>
    <source>
        <strain evidence="3">wild</strain>
    </source>
</reference>
<dbReference type="EMBL" id="CACVKT020004665">
    <property type="protein sequence ID" value="CAC5391134.1"/>
    <property type="molecule type" value="Genomic_DNA"/>
</dbReference>
<feature type="domain" description="Helix-turn-helix" evidence="1">
    <location>
        <begin position="239"/>
        <end position="286"/>
    </location>
</feature>
<proteinExistence type="predicted"/>
<organism evidence="2 3">
    <name type="scientific">Mytilus coruscus</name>
    <name type="common">Sea mussel</name>
    <dbReference type="NCBI Taxonomy" id="42192"/>
    <lineage>
        <taxon>Eukaryota</taxon>
        <taxon>Metazoa</taxon>
        <taxon>Spiralia</taxon>
        <taxon>Lophotrochozoa</taxon>
        <taxon>Mollusca</taxon>
        <taxon>Bivalvia</taxon>
        <taxon>Autobranchia</taxon>
        <taxon>Pteriomorphia</taxon>
        <taxon>Mytilida</taxon>
        <taxon>Mytiloidea</taxon>
        <taxon>Mytilidae</taxon>
        <taxon>Mytilinae</taxon>
        <taxon>Mytilus</taxon>
    </lineage>
</organism>
<sequence length="595" mass="68947">MNITIEEKKAMRELLYDTSIVIRPSDKSSGVVIMNTEDYKLEAEKELNNNDTYKAINKDLTQKNENKVKKLIENLYVTKLYPSVPRKEAREACKTALENRSDTSIQTEDVLRMMDLVIENNNFSFNGKHFLQTEGTAIGSHLGMNYACTYLRQWEENLFQNSNLHPFSYWRYVDDIWGIWEHGLDELKKFHEMSNNLHSRIKSEMRYSTEKIEFLDVFVHIENGQLKTDLYTKSTDKHQYLHVSSSHPNSVKNAIPYELDIRVKRICSTEENYKIRREEIKTHLRKLVAAAAYDYNSNSKTVIVKHSALGDEYGIGIPSVVSYSDYFNKFHGFKISNSRFSFGGIAYKLKCGQQRFYNIWSNCWSIYHSRSVCFDRLRKQSLFVVYPGGNDFDDGYKAVVVKNSVYGDDDDIGYVSAVSYLDYVNKFHGFKISDNRFSYGGKAYTLKCGLHRFYNAWGGCWSSYHSRSVCFGRLMKQNLFVVYPGDYGYDGAVYGDDYDIGVGSVVSYSDYCNKFHGFKISDNRFSYGGTAYTLKCGLQRFYNLWGNCWSTYHSRKVCFGRLRTQNLFVAYPGGYEYNDGSVTAVVKNPVYNDLY</sequence>
<gene>
    <name evidence="2" type="ORF">MCOR_26168</name>
</gene>
<dbReference type="Pfam" id="PF26215">
    <property type="entry name" value="HTH_animal"/>
    <property type="match status" value="1"/>
</dbReference>
<dbReference type="AlphaFoldDB" id="A0A6J8C7J7"/>
<dbReference type="Proteomes" id="UP000507470">
    <property type="component" value="Unassembled WGS sequence"/>
</dbReference>
<dbReference type="PANTHER" id="PTHR21301">
    <property type="entry name" value="REVERSE TRANSCRIPTASE"/>
    <property type="match status" value="1"/>
</dbReference>
<evidence type="ECO:0000313" key="3">
    <source>
        <dbReference type="Proteomes" id="UP000507470"/>
    </source>
</evidence>
<evidence type="ECO:0000259" key="1">
    <source>
        <dbReference type="Pfam" id="PF26215"/>
    </source>
</evidence>
<dbReference type="InterPro" id="IPR058912">
    <property type="entry name" value="HTH_animal"/>
</dbReference>